<proteinExistence type="predicted"/>
<gene>
    <name evidence="1" type="ORF">GCM10023258_39790</name>
</gene>
<keyword evidence="2" id="KW-1185">Reference proteome</keyword>
<dbReference type="EMBL" id="BAABIW010000033">
    <property type="protein sequence ID" value="GAA5036756.1"/>
    <property type="molecule type" value="Genomic_DNA"/>
</dbReference>
<sequence length="276" mass="31539">MAYHYPPPGEWQTYQTLVAGFARVMYDEHTVTEYGRTGQRQHGVDVFARDHAGKNIGLQCKWTHESLGSGALASECEKAREFAPALDYFILWTTARRDVHLQDLAHGLDRSGEYPFAVGIRFWDDAIEQLNRMYTVASTYYTEWLDEHQVTADHDHRRKLRIAFDRPAFLDPIHLERDFGDLLQAVKDTLVFLKAGLLYDRYDRTLVAQALPFSLLSDAKYIEGLANVASMLTDLEALLQRGAAPFGAPVMTDANDVEQCDRLRRRIVTKVRSLSR</sequence>
<reference evidence="2" key="1">
    <citation type="journal article" date="2019" name="Int. J. Syst. Evol. Microbiol.">
        <title>The Global Catalogue of Microorganisms (GCM) 10K type strain sequencing project: providing services to taxonomists for standard genome sequencing and annotation.</title>
        <authorList>
            <consortium name="The Broad Institute Genomics Platform"/>
            <consortium name="The Broad Institute Genome Sequencing Center for Infectious Disease"/>
            <person name="Wu L."/>
            <person name="Ma J."/>
        </authorList>
    </citation>
    <scope>NUCLEOTIDE SEQUENCE [LARGE SCALE GENOMIC DNA]</scope>
    <source>
        <strain evidence="2">JCM 17687</strain>
    </source>
</reference>
<accession>A0ABP9JMK4</accession>
<organism evidence="1 2">
    <name type="scientific">Terrabacter aeriphilus</name>
    <dbReference type="NCBI Taxonomy" id="515662"/>
    <lineage>
        <taxon>Bacteria</taxon>
        <taxon>Bacillati</taxon>
        <taxon>Actinomycetota</taxon>
        <taxon>Actinomycetes</taxon>
        <taxon>Micrococcales</taxon>
        <taxon>Intrasporangiaceae</taxon>
        <taxon>Terrabacter</taxon>
    </lineage>
</organism>
<protein>
    <recommendedName>
        <fullName evidence="3">Restriction endonuclease</fullName>
    </recommendedName>
</protein>
<evidence type="ECO:0008006" key="3">
    <source>
        <dbReference type="Google" id="ProtNLM"/>
    </source>
</evidence>
<dbReference type="Proteomes" id="UP001500427">
    <property type="component" value="Unassembled WGS sequence"/>
</dbReference>
<comment type="caution">
    <text evidence="1">The sequence shown here is derived from an EMBL/GenBank/DDBJ whole genome shotgun (WGS) entry which is preliminary data.</text>
</comment>
<name>A0ABP9JMK4_9MICO</name>
<evidence type="ECO:0000313" key="1">
    <source>
        <dbReference type="EMBL" id="GAA5036756.1"/>
    </source>
</evidence>
<evidence type="ECO:0000313" key="2">
    <source>
        <dbReference type="Proteomes" id="UP001500427"/>
    </source>
</evidence>